<dbReference type="Proteomes" id="UP000184267">
    <property type="component" value="Unassembled WGS sequence"/>
</dbReference>
<sequence>MEDWMLVLKLTTMWRFDDLRRTAISTLTQHVQKSDPVTWLCLARQYNVGDWLSPSLLALVKREMPMQMEDVGPLGVETVVKIAELREGAARGRDYNGSYAVHTRPLSVPMEIARLFDEELKQARENY</sequence>
<dbReference type="OMA" id="AVESHIH"/>
<dbReference type="AlphaFoldDB" id="A0A1M2VIQ3"/>
<dbReference type="OrthoDB" id="3199068at2759"/>
<accession>A0A1M2VIQ3</accession>
<evidence type="ECO:0000313" key="1">
    <source>
        <dbReference type="EMBL" id="OJT07484.1"/>
    </source>
</evidence>
<keyword evidence="2" id="KW-1185">Reference proteome</keyword>
<comment type="caution">
    <text evidence="1">The sequence shown here is derived from an EMBL/GenBank/DDBJ whole genome shotgun (WGS) entry which is preliminary data.</text>
</comment>
<protein>
    <submittedName>
        <fullName evidence="1">Uncharacterized protein</fullName>
    </submittedName>
</protein>
<dbReference type="STRING" id="154538.A0A1M2VIQ3"/>
<reference evidence="1 2" key="1">
    <citation type="submission" date="2016-10" db="EMBL/GenBank/DDBJ databases">
        <title>Genome sequence of the basidiomycete white-rot fungus Trametes pubescens.</title>
        <authorList>
            <person name="Makela M.R."/>
            <person name="Granchi Z."/>
            <person name="Peng M."/>
            <person name="De Vries R.P."/>
            <person name="Grigoriev I."/>
            <person name="Riley R."/>
            <person name="Hilden K."/>
        </authorList>
    </citation>
    <scope>NUCLEOTIDE SEQUENCE [LARGE SCALE GENOMIC DNA]</scope>
    <source>
        <strain evidence="1 2">FBCC735</strain>
    </source>
</reference>
<organism evidence="1 2">
    <name type="scientific">Trametes pubescens</name>
    <name type="common">White-rot fungus</name>
    <dbReference type="NCBI Taxonomy" id="154538"/>
    <lineage>
        <taxon>Eukaryota</taxon>
        <taxon>Fungi</taxon>
        <taxon>Dikarya</taxon>
        <taxon>Basidiomycota</taxon>
        <taxon>Agaricomycotina</taxon>
        <taxon>Agaricomycetes</taxon>
        <taxon>Polyporales</taxon>
        <taxon>Polyporaceae</taxon>
        <taxon>Trametes</taxon>
    </lineage>
</organism>
<name>A0A1M2VIQ3_TRAPU</name>
<evidence type="ECO:0000313" key="2">
    <source>
        <dbReference type="Proteomes" id="UP000184267"/>
    </source>
</evidence>
<dbReference type="EMBL" id="MNAD01001172">
    <property type="protein sequence ID" value="OJT07484.1"/>
    <property type="molecule type" value="Genomic_DNA"/>
</dbReference>
<proteinExistence type="predicted"/>
<gene>
    <name evidence="1" type="ORF">TRAPUB_1669</name>
</gene>